<organism evidence="1 2">
    <name type="scientific">Chrysodeixis includens</name>
    <name type="common">Soybean looper</name>
    <name type="synonym">Pseudoplusia includens</name>
    <dbReference type="NCBI Taxonomy" id="689277"/>
    <lineage>
        <taxon>Eukaryota</taxon>
        <taxon>Metazoa</taxon>
        <taxon>Ecdysozoa</taxon>
        <taxon>Arthropoda</taxon>
        <taxon>Hexapoda</taxon>
        <taxon>Insecta</taxon>
        <taxon>Pterygota</taxon>
        <taxon>Neoptera</taxon>
        <taxon>Endopterygota</taxon>
        <taxon>Lepidoptera</taxon>
        <taxon>Glossata</taxon>
        <taxon>Ditrysia</taxon>
        <taxon>Noctuoidea</taxon>
        <taxon>Noctuidae</taxon>
        <taxon>Plusiinae</taxon>
        <taxon>Chrysodeixis</taxon>
    </lineage>
</organism>
<dbReference type="AlphaFoldDB" id="A0A9P0BW12"/>
<evidence type="ECO:0000313" key="2">
    <source>
        <dbReference type="Proteomes" id="UP001154114"/>
    </source>
</evidence>
<name>A0A9P0BW12_CHRIL</name>
<dbReference type="Proteomes" id="UP001154114">
    <property type="component" value="Chromosome 21"/>
</dbReference>
<evidence type="ECO:0000313" key="1">
    <source>
        <dbReference type="EMBL" id="CAH0595051.1"/>
    </source>
</evidence>
<accession>A0A9P0BW12</accession>
<keyword evidence="2" id="KW-1185">Reference proteome</keyword>
<dbReference type="EMBL" id="LR824024">
    <property type="protein sequence ID" value="CAH0595051.1"/>
    <property type="molecule type" value="Genomic_DNA"/>
</dbReference>
<protein>
    <submittedName>
        <fullName evidence="1">Uncharacterized protein</fullName>
    </submittedName>
</protein>
<dbReference type="OrthoDB" id="20134at2759"/>
<reference evidence="1" key="1">
    <citation type="submission" date="2021-12" db="EMBL/GenBank/DDBJ databases">
        <authorList>
            <person name="King R."/>
        </authorList>
    </citation>
    <scope>NUCLEOTIDE SEQUENCE</scope>
</reference>
<gene>
    <name evidence="1" type="ORF">CINC_LOCUS6495</name>
</gene>
<proteinExistence type="predicted"/>
<sequence>MTCDKTPSRRPRGPFGTRPPFEVIEIWFESLVMYLSKPGPIPATLLADIVQYSRGAGRRARGSPEPDRLSNAASELSVPDAGLLKAKNSQSDFEPRLQPLLNADLHVKIKAHFTTRFTPAVCAIVCGSRGTGGQLSSRITRAAATSAGCARALCGRSAGDRSGAEAGLASCDHRSAAAAASARITGLVSLEIKSQFRNCCGHG</sequence>